<sequence>MVTWFRAHAPIRRKFDILFVAYVTLTAIPAATTWLATSGRAPDGALLSIACGAWALVAVVALLSKRLICDP</sequence>
<reference evidence="2 3" key="1">
    <citation type="submission" date="2016-10" db="EMBL/GenBank/DDBJ databases">
        <authorList>
            <person name="de Groot N.N."/>
        </authorList>
    </citation>
    <scope>NUCLEOTIDE SEQUENCE [LARGE SCALE GENOMIC DNA]</scope>
    <source>
        <strain evidence="2 3">CGMCC 1.9113</strain>
    </source>
</reference>
<keyword evidence="1" id="KW-1133">Transmembrane helix</keyword>
<keyword evidence="3" id="KW-1185">Reference proteome</keyword>
<keyword evidence="1" id="KW-0472">Membrane</keyword>
<organism evidence="2 3">
    <name type="scientific">Sphingomonas rubra</name>
    <dbReference type="NCBI Taxonomy" id="634430"/>
    <lineage>
        <taxon>Bacteria</taxon>
        <taxon>Pseudomonadati</taxon>
        <taxon>Pseudomonadota</taxon>
        <taxon>Alphaproteobacteria</taxon>
        <taxon>Sphingomonadales</taxon>
        <taxon>Sphingomonadaceae</taxon>
        <taxon>Sphingomonas</taxon>
    </lineage>
</organism>
<name>A0A1I5V2I6_9SPHN</name>
<dbReference type="EMBL" id="FOXP01000025">
    <property type="protein sequence ID" value="SFQ01166.1"/>
    <property type="molecule type" value="Genomic_DNA"/>
</dbReference>
<feature type="transmembrane region" description="Helical" evidence="1">
    <location>
        <begin position="45"/>
        <end position="63"/>
    </location>
</feature>
<protein>
    <submittedName>
        <fullName evidence="2">Methyl-accepting chemotaxis protein</fullName>
    </submittedName>
</protein>
<proteinExistence type="predicted"/>
<evidence type="ECO:0000256" key="1">
    <source>
        <dbReference type="SAM" id="Phobius"/>
    </source>
</evidence>
<gene>
    <name evidence="2" type="ORF">SAMN04488241_1251</name>
</gene>
<evidence type="ECO:0000313" key="2">
    <source>
        <dbReference type="EMBL" id="SFQ01166.1"/>
    </source>
</evidence>
<accession>A0A1I5V2I6</accession>
<evidence type="ECO:0000313" key="3">
    <source>
        <dbReference type="Proteomes" id="UP000199586"/>
    </source>
</evidence>
<keyword evidence="1" id="KW-0812">Transmembrane</keyword>
<dbReference type="Proteomes" id="UP000199586">
    <property type="component" value="Unassembled WGS sequence"/>
</dbReference>
<dbReference type="AlphaFoldDB" id="A0A1I5V2I6"/>